<protein>
    <recommendedName>
        <fullName evidence="3 6">Flagellar basal body rod protein FlgB</fullName>
    </recommendedName>
</protein>
<keyword evidence="8" id="KW-0969">Cilium</keyword>
<dbReference type="InterPro" id="IPR001444">
    <property type="entry name" value="Flag_bb_rod_N"/>
</dbReference>
<evidence type="ECO:0000256" key="2">
    <source>
        <dbReference type="ARBA" id="ARBA00009677"/>
    </source>
</evidence>
<proteinExistence type="inferred from homology"/>
<comment type="subcellular location">
    <subcellularLocation>
        <location evidence="1 6">Bacterial flagellum basal body</location>
    </subcellularLocation>
</comment>
<gene>
    <name evidence="8" type="primary">flgB</name>
    <name evidence="8" type="ORF">HYG86_17340</name>
</gene>
<dbReference type="AlphaFoldDB" id="A0A7G9WCK0"/>
<evidence type="ECO:0000313" key="9">
    <source>
        <dbReference type="Proteomes" id="UP000516160"/>
    </source>
</evidence>
<name>A0A7G9WCK0_ALKCA</name>
<organism evidence="8 9">
    <name type="scientific">Alkalicella caledoniensis</name>
    <dbReference type="NCBI Taxonomy" id="2731377"/>
    <lineage>
        <taxon>Bacteria</taxon>
        <taxon>Bacillati</taxon>
        <taxon>Bacillota</taxon>
        <taxon>Clostridia</taxon>
        <taxon>Eubacteriales</taxon>
        <taxon>Proteinivoracaceae</taxon>
        <taxon>Alkalicella</taxon>
    </lineage>
</organism>
<accession>A0A7G9WCK0</accession>
<keyword evidence="4 6" id="KW-0975">Bacterial flagellum</keyword>
<sequence length="137" mass="15376">MSNLFSSTIYNVLEKSIDGATLRHQVLSNNMANIDTPGFKRSDVEFKSVLRQTLNEQGIKGNLTHNKHIPIGRRNLDKLSATVIRDNSTSMRPDGNNVDVELESAEMAKNTLYHSAMTQQLTAKYNTLKSVINEGRR</sequence>
<evidence type="ECO:0000259" key="7">
    <source>
        <dbReference type="Pfam" id="PF00460"/>
    </source>
</evidence>
<dbReference type="EMBL" id="CP058559">
    <property type="protein sequence ID" value="QNO16412.1"/>
    <property type="molecule type" value="Genomic_DNA"/>
</dbReference>
<comment type="similarity">
    <text evidence="2 6">Belongs to the flagella basal body rod proteins family.</text>
</comment>
<feature type="domain" description="Flagellar basal body rod protein N-terminal" evidence="7">
    <location>
        <begin position="26"/>
        <end position="40"/>
    </location>
</feature>
<evidence type="ECO:0000256" key="4">
    <source>
        <dbReference type="ARBA" id="ARBA00023143"/>
    </source>
</evidence>
<comment type="function">
    <text evidence="5 6">Structural component of flagellum, the bacterial motility apparatus. Part of the rod structure of flagellar basal body.</text>
</comment>
<dbReference type="RefSeq" id="WP_213166803.1">
    <property type="nucleotide sequence ID" value="NZ_CP058559.1"/>
</dbReference>
<dbReference type="GO" id="GO:0071978">
    <property type="term" value="P:bacterial-type flagellum-dependent swarming motility"/>
    <property type="evidence" value="ECO:0007669"/>
    <property type="project" value="TreeGrafter"/>
</dbReference>
<dbReference type="KEGG" id="acae:HYG86_17340"/>
<dbReference type="PIRSF" id="PIRSF002889">
    <property type="entry name" value="Rod_FlgB"/>
    <property type="match status" value="1"/>
</dbReference>
<reference evidence="8 9" key="1">
    <citation type="submission" date="2020-07" db="EMBL/GenBank/DDBJ databases">
        <title>Alkalicella. sp. LB2 genome.</title>
        <authorList>
            <person name="Postec A."/>
            <person name="Quemeneur M."/>
        </authorList>
    </citation>
    <scope>NUCLEOTIDE SEQUENCE [LARGE SCALE GENOMIC DNA]</scope>
    <source>
        <strain evidence="8 9">LB2</strain>
    </source>
</reference>
<evidence type="ECO:0000256" key="1">
    <source>
        <dbReference type="ARBA" id="ARBA00004117"/>
    </source>
</evidence>
<comment type="subunit">
    <text evidence="6">The basal body constitutes a major portion of the flagellar organelle and consists of a number of rings mounted on a central rod.</text>
</comment>
<dbReference type="PANTHER" id="PTHR30435">
    <property type="entry name" value="FLAGELLAR PROTEIN"/>
    <property type="match status" value="1"/>
</dbReference>
<dbReference type="Pfam" id="PF00460">
    <property type="entry name" value="Flg_bb_rod"/>
    <property type="match status" value="1"/>
</dbReference>
<dbReference type="PANTHER" id="PTHR30435:SF12">
    <property type="entry name" value="FLAGELLAR BASAL BODY ROD PROTEIN FLGB"/>
    <property type="match status" value="1"/>
</dbReference>
<evidence type="ECO:0000256" key="6">
    <source>
        <dbReference type="PIRNR" id="PIRNR002889"/>
    </source>
</evidence>
<dbReference type="NCBIfam" id="TIGR01396">
    <property type="entry name" value="FlgB"/>
    <property type="match status" value="1"/>
</dbReference>
<evidence type="ECO:0000313" key="8">
    <source>
        <dbReference type="EMBL" id="QNO16412.1"/>
    </source>
</evidence>
<keyword evidence="8" id="KW-0282">Flagellum</keyword>
<dbReference type="GO" id="GO:0030694">
    <property type="term" value="C:bacterial-type flagellum basal body, rod"/>
    <property type="evidence" value="ECO:0007669"/>
    <property type="project" value="InterPro"/>
</dbReference>
<dbReference type="InterPro" id="IPR006300">
    <property type="entry name" value="FlgB"/>
</dbReference>
<evidence type="ECO:0000256" key="5">
    <source>
        <dbReference type="ARBA" id="ARBA00024934"/>
    </source>
</evidence>
<keyword evidence="8" id="KW-0966">Cell projection</keyword>
<keyword evidence="9" id="KW-1185">Reference proteome</keyword>
<dbReference type="Proteomes" id="UP000516160">
    <property type="component" value="Chromosome"/>
</dbReference>
<evidence type="ECO:0000256" key="3">
    <source>
        <dbReference type="ARBA" id="ARBA00014376"/>
    </source>
</evidence>